<dbReference type="SMART" id="SM00829">
    <property type="entry name" value="PKS_ER"/>
    <property type="match status" value="1"/>
</dbReference>
<dbReference type="SUPFAM" id="SSF50129">
    <property type="entry name" value="GroES-like"/>
    <property type="match status" value="1"/>
</dbReference>
<dbReference type="Proteomes" id="UP000198582">
    <property type="component" value="Unassembled WGS sequence"/>
</dbReference>
<reference evidence="3 4" key="1">
    <citation type="submission" date="2016-10" db="EMBL/GenBank/DDBJ databases">
        <authorList>
            <person name="de Groot N.N."/>
        </authorList>
    </citation>
    <scope>NUCLEOTIDE SEQUENCE [LARGE SCALE GENOMIC DNA]</scope>
    <source>
        <strain evidence="3 4">DSM 44993</strain>
    </source>
</reference>
<accession>A0A1H8YP89</accession>
<evidence type="ECO:0000313" key="4">
    <source>
        <dbReference type="Proteomes" id="UP000198582"/>
    </source>
</evidence>
<dbReference type="InterPro" id="IPR013149">
    <property type="entry name" value="ADH-like_C"/>
</dbReference>
<evidence type="ECO:0000259" key="2">
    <source>
        <dbReference type="SMART" id="SM00829"/>
    </source>
</evidence>
<evidence type="ECO:0000256" key="1">
    <source>
        <dbReference type="ARBA" id="ARBA00022857"/>
    </source>
</evidence>
<proteinExistence type="predicted"/>
<dbReference type="PANTHER" id="PTHR44154">
    <property type="entry name" value="QUINONE OXIDOREDUCTASE"/>
    <property type="match status" value="1"/>
</dbReference>
<dbReference type="OrthoDB" id="3727682at2"/>
<organism evidence="3 4">
    <name type="scientific">Amycolatopsis saalfeldensis</name>
    <dbReference type="NCBI Taxonomy" id="394193"/>
    <lineage>
        <taxon>Bacteria</taxon>
        <taxon>Bacillati</taxon>
        <taxon>Actinomycetota</taxon>
        <taxon>Actinomycetes</taxon>
        <taxon>Pseudonocardiales</taxon>
        <taxon>Pseudonocardiaceae</taxon>
        <taxon>Amycolatopsis</taxon>
    </lineage>
</organism>
<name>A0A1H8YP89_9PSEU</name>
<protein>
    <submittedName>
        <fullName evidence="3">NADPH:quinone reductase</fullName>
    </submittedName>
</protein>
<dbReference type="Gene3D" id="3.40.50.720">
    <property type="entry name" value="NAD(P)-binding Rossmann-like Domain"/>
    <property type="match status" value="1"/>
</dbReference>
<dbReference type="AlphaFoldDB" id="A0A1H8YP89"/>
<dbReference type="InterPro" id="IPR011032">
    <property type="entry name" value="GroES-like_sf"/>
</dbReference>
<dbReference type="SUPFAM" id="SSF51735">
    <property type="entry name" value="NAD(P)-binding Rossmann-fold domains"/>
    <property type="match status" value="1"/>
</dbReference>
<feature type="domain" description="Enoyl reductase (ER)" evidence="2">
    <location>
        <begin position="10"/>
        <end position="298"/>
    </location>
</feature>
<keyword evidence="4" id="KW-1185">Reference proteome</keyword>
<sequence>MRAITFAEYGGPEVLRLSEVPAPEPGPGQVRVAVRAAGVNPIDWKILSGGMSEDKKPDGEQIPGLEVAGVVDAVGDGAAFTVGDEVFGWSATGAYAEYALTKAVTRKPSSLSWADAVALPVAGETALRVLGLLGVKSGEVLLIHGASGAVGRVATQAAVALGATVLGTAGQRSLDDVKALGAIPILYGDGWPERVRQATDRPVDAVFDASGHGVLPDSVELLGSKERVVTIADPAAFQLGLTFSAGGEDGQSAEVLNTILEHVQRGLRIAHGKSYPLADAAEALRESQDGHPGGKITLAVS</sequence>
<dbReference type="InterPro" id="IPR013154">
    <property type="entry name" value="ADH-like_N"/>
</dbReference>
<dbReference type="PANTHER" id="PTHR44154:SF1">
    <property type="entry name" value="QUINONE OXIDOREDUCTASE"/>
    <property type="match status" value="1"/>
</dbReference>
<dbReference type="InterPro" id="IPR051603">
    <property type="entry name" value="Zinc-ADH_QOR/CCCR"/>
</dbReference>
<dbReference type="RefSeq" id="WP_091629017.1">
    <property type="nucleotide sequence ID" value="NZ_FOEF01000035.1"/>
</dbReference>
<dbReference type="Gene3D" id="3.90.180.10">
    <property type="entry name" value="Medium-chain alcohol dehydrogenases, catalytic domain"/>
    <property type="match status" value="1"/>
</dbReference>
<gene>
    <name evidence="3" type="ORF">SAMN04489732_1352</name>
</gene>
<dbReference type="InterPro" id="IPR036291">
    <property type="entry name" value="NAD(P)-bd_dom_sf"/>
</dbReference>
<dbReference type="CDD" id="cd05289">
    <property type="entry name" value="MDR_like_2"/>
    <property type="match status" value="1"/>
</dbReference>
<dbReference type="GO" id="GO:0016491">
    <property type="term" value="F:oxidoreductase activity"/>
    <property type="evidence" value="ECO:0007669"/>
    <property type="project" value="InterPro"/>
</dbReference>
<dbReference type="STRING" id="394193.SAMN04489732_1352"/>
<dbReference type="InterPro" id="IPR020843">
    <property type="entry name" value="ER"/>
</dbReference>
<dbReference type="Pfam" id="PF08240">
    <property type="entry name" value="ADH_N"/>
    <property type="match status" value="1"/>
</dbReference>
<evidence type="ECO:0000313" key="3">
    <source>
        <dbReference type="EMBL" id="SEP54000.1"/>
    </source>
</evidence>
<dbReference type="Pfam" id="PF00107">
    <property type="entry name" value="ADH_zinc_N"/>
    <property type="match status" value="1"/>
</dbReference>
<dbReference type="EMBL" id="FOEF01000035">
    <property type="protein sequence ID" value="SEP54000.1"/>
    <property type="molecule type" value="Genomic_DNA"/>
</dbReference>
<keyword evidence="1" id="KW-0521">NADP</keyword>